<name>A0A1H4RH78_9PSEU</name>
<dbReference type="AlphaFoldDB" id="A0A1H4RH78"/>
<dbReference type="Pfam" id="PF13564">
    <property type="entry name" value="DoxX_2"/>
    <property type="match status" value="1"/>
</dbReference>
<keyword evidence="2 5" id="KW-0812">Transmembrane</keyword>
<feature type="transmembrane region" description="Helical" evidence="5">
    <location>
        <begin position="46"/>
        <end position="67"/>
    </location>
</feature>
<evidence type="ECO:0000256" key="3">
    <source>
        <dbReference type="ARBA" id="ARBA00022989"/>
    </source>
</evidence>
<proteinExistence type="predicted"/>
<sequence length="126" mass="13016">MNVALWAGQVLLAAIFAVSGALKSTMSQQRMLETGQTGAAAYPLPVVRFAAICELLAAVGLILPLLLGIAPALTGWAAVGLAVVMVGAMAMHSRLAIVQHKAAEWRNVGVNVVLLAVCIFVAVGRL</sequence>
<evidence type="ECO:0000313" key="7">
    <source>
        <dbReference type="Proteomes" id="UP000199622"/>
    </source>
</evidence>
<dbReference type="InterPro" id="IPR032808">
    <property type="entry name" value="DoxX"/>
</dbReference>
<evidence type="ECO:0000256" key="2">
    <source>
        <dbReference type="ARBA" id="ARBA00022692"/>
    </source>
</evidence>
<feature type="transmembrane region" description="Helical" evidence="5">
    <location>
        <begin position="105"/>
        <end position="123"/>
    </location>
</feature>
<feature type="transmembrane region" description="Helical" evidence="5">
    <location>
        <begin position="6"/>
        <end position="25"/>
    </location>
</feature>
<organism evidence="6 7">
    <name type="scientific">Amycolatopsis tolypomycina</name>
    <dbReference type="NCBI Taxonomy" id="208445"/>
    <lineage>
        <taxon>Bacteria</taxon>
        <taxon>Bacillati</taxon>
        <taxon>Actinomycetota</taxon>
        <taxon>Actinomycetes</taxon>
        <taxon>Pseudonocardiales</taxon>
        <taxon>Pseudonocardiaceae</taxon>
        <taxon>Amycolatopsis</taxon>
    </lineage>
</organism>
<keyword evidence="7" id="KW-1185">Reference proteome</keyword>
<accession>A0A1H4RH78</accession>
<dbReference type="OrthoDB" id="3790625at2"/>
<dbReference type="RefSeq" id="WP_091308027.1">
    <property type="nucleotide sequence ID" value="NZ_FNSO01000004.1"/>
</dbReference>
<evidence type="ECO:0000256" key="1">
    <source>
        <dbReference type="ARBA" id="ARBA00004141"/>
    </source>
</evidence>
<comment type="subcellular location">
    <subcellularLocation>
        <location evidence="1">Membrane</location>
        <topology evidence="1">Multi-pass membrane protein</topology>
    </subcellularLocation>
</comment>
<feature type="transmembrane region" description="Helical" evidence="5">
    <location>
        <begin position="73"/>
        <end position="93"/>
    </location>
</feature>
<reference evidence="7" key="1">
    <citation type="submission" date="2016-10" db="EMBL/GenBank/DDBJ databases">
        <authorList>
            <person name="Varghese N."/>
            <person name="Submissions S."/>
        </authorList>
    </citation>
    <scope>NUCLEOTIDE SEQUENCE [LARGE SCALE GENOMIC DNA]</scope>
    <source>
        <strain evidence="7">DSM 44544</strain>
    </source>
</reference>
<evidence type="ECO:0000256" key="4">
    <source>
        <dbReference type="ARBA" id="ARBA00023136"/>
    </source>
</evidence>
<dbReference type="EMBL" id="FNSO01000004">
    <property type="protein sequence ID" value="SEC31158.1"/>
    <property type="molecule type" value="Genomic_DNA"/>
</dbReference>
<dbReference type="GO" id="GO:0016020">
    <property type="term" value="C:membrane"/>
    <property type="evidence" value="ECO:0007669"/>
    <property type="project" value="UniProtKB-SubCell"/>
</dbReference>
<gene>
    <name evidence="6" type="ORF">SAMN04489727_3307</name>
</gene>
<dbReference type="STRING" id="208445.SAMN04489727_3307"/>
<keyword evidence="4 5" id="KW-0472">Membrane</keyword>
<keyword evidence="3 5" id="KW-1133">Transmembrane helix</keyword>
<evidence type="ECO:0000256" key="5">
    <source>
        <dbReference type="SAM" id="Phobius"/>
    </source>
</evidence>
<evidence type="ECO:0000313" key="6">
    <source>
        <dbReference type="EMBL" id="SEC31158.1"/>
    </source>
</evidence>
<dbReference type="Proteomes" id="UP000199622">
    <property type="component" value="Unassembled WGS sequence"/>
</dbReference>
<protein>
    <submittedName>
        <fullName evidence="6">DoxX-like family protein</fullName>
    </submittedName>
</protein>